<dbReference type="InterPro" id="IPR045886">
    <property type="entry name" value="ThiF/MoeB/HesA"/>
</dbReference>
<dbReference type="PANTHER" id="PTHR10953">
    <property type="entry name" value="UBIQUITIN-ACTIVATING ENZYME E1"/>
    <property type="match status" value="1"/>
</dbReference>
<dbReference type="InterPro" id="IPR035985">
    <property type="entry name" value="Ubiquitin-activating_enz"/>
</dbReference>
<evidence type="ECO:0000256" key="9">
    <source>
        <dbReference type="ARBA" id="ARBA00032823"/>
    </source>
</evidence>
<keyword evidence="4" id="KW-0813">Transport</keyword>
<keyword evidence="13" id="KW-1185">Reference proteome</keyword>
<dbReference type="Pfam" id="PF00899">
    <property type="entry name" value="ThiF"/>
    <property type="match status" value="1"/>
</dbReference>
<dbReference type="Proteomes" id="UP000646827">
    <property type="component" value="Unassembled WGS sequence"/>
</dbReference>
<dbReference type="Gene3D" id="3.40.140.100">
    <property type="entry name" value="Ubiquitin-like modifier-activating enzyme ATG7 C-terminal domain"/>
    <property type="match status" value="1"/>
</dbReference>
<evidence type="ECO:0000256" key="7">
    <source>
        <dbReference type="ARBA" id="ARBA00029897"/>
    </source>
</evidence>
<comment type="caution">
    <text evidence="12">The sequence shown here is derived from an EMBL/GenBank/DDBJ whole genome shotgun (WGS) entry which is preliminary data.</text>
</comment>
<reference evidence="12 13" key="1">
    <citation type="submission" date="2020-12" db="EMBL/GenBank/DDBJ databases">
        <title>Metabolic potential, ecology and presence of endohyphal bacteria is reflected in genomic diversity of Mucoromycotina.</title>
        <authorList>
            <person name="Muszewska A."/>
            <person name="Okrasinska A."/>
            <person name="Steczkiewicz K."/>
            <person name="Drgas O."/>
            <person name="Orlowska M."/>
            <person name="Perlinska-Lenart U."/>
            <person name="Aleksandrzak-Piekarczyk T."/>
            <person name="Szatraj K."/>
            <person name="Zielenkiewicz U."/>
            <person name="Pilsyk S."/>
            <person name="Malc E."/>
            <person name="Mieczkowski P."/>
            <person name="Kruszewska J.S."/>
            <person name="Biernat P."/>
            <person name="Pawlowska J."/>
        </authorList>
    </citation>
    <scope>NUCLEOTIDE SEQUENCE [LARGE SCALE GENOMIC DNA]</scope>
    <source>
        <strain evidence="12 13">CBS 142.35</strain>
    </source>
</reference>
<evidence type="ECO:0000313" key="13">
    <source>
        <dbReference type="Proteomes" id="UP000646827"/>
    </source>
</evidence>
<organism evidence="12 13">
    <name type="scientific">Circinella minor</name>
    <dbReference type="NCBI Taxonomy" id="1195481"/>
    <lineage>
        <taxon>Eukaryota</taxon>
        <taxon>Fungi</taxon>
        <taxon>Fungi incertae sedis</taxon>
        <taxon>Mucoromycota</taxon>
        <taxon>Mucoromycotina</taxon>
        <taxon>Mucoromycetes</taxon>
        <taxon>Mucorales</taxon>
        <taxon>Lichtheimiaceae</taxon>
        <taxon>Circinella</taxon>
    </lineage>
</organism>
<feature type="domain" description="Ubiquitin-like modifier-activating enzyme Atg7 N-terminal" evidence="11">
    <location>
        <begin position="5"/>
        <end position="324"/>
    </location>
</feature>
<accession>A0A8H7RX08</accession>
<dbReference type="InterPro" id="IPR032197">
    <property type="entry name" value="Atg7_N"/>
</dbReference>
<dbReference type="InterPro" id="IPR000594">
    <property type="entry name" value="ThiF_NAD_FAD-bd"/>
</dbReference>
<evidence type="ECO:0000259" key="10">
    <source>
        <dbReference type="Pfam" id="PF00899"/>
    </source>
</evidence>
<evidence type="ECO:0000256" key="3">
    <source>
        <dbReference type="ARBA" id="ARBA00018730"/>
    </source>
</evidence>
<evidence type="ECO:0000256" key="2">
    <source>
        <dbReference type="ARBA" id="ARBA00017647"/>
    </source>
</evidence>
<keyword evidence="5" id="KW-0653">Protein transport</keyword>
<evidence type="ECO:0000313" key="12">
    <source>
        <dbReference type="EMBL" id="KAG2217393.1"/>
    </source>
</evidence>
<proteinExistence type="inferred from homology"/>
<dbReference type="FunFam" id="3.40.140.70:FF:000001">
    <property type="entry name" value="Ubiquitin-like modifier-activating enzyme atg7"/>
    <property type="match status" value="1"/>
</dbReference>
<dbReference type="SUPFAM" id="SSF69572">
    <property type="entry name" value="Activating enzymes of the ubiquitin-like proteins"/>
    <property type="match status" value="1"/>
</dbReference>
<dbReference type="GO" id="GO:0032446">
    <property type="term" value="P:protein modification by small protein conjugation"/>
    <property type="evidence" value="ECO:0007669"/>
    <property type="project" value="TreeGrafter"/>
</dbReference>
<evidence type="ECO:0000256" key="6">
    <source>
        <dbReference type="ARBA" id="ARBA00023006"/>
    </source>
</evidence>
<comment type="similarity">
    <text evidence="1">Belongs to the ATG7 family.</text>
</comment>
<keyword evidence="6" id="KW-0072">Autophagy</keyword>
<dbReference type="AlphaFoldDB" id="A0A8H7RX08"/>
<evidence type="ECO:0000256" key="4">
    <source>
        <dbReference type="ARBA" id="ARBA00022448"/>
    </source>
</evidence>
<dbReference type="GO" id="GO:0006995">
    <property type="term" value="P:cellular response to nitrogen starvation"/>
    <property type="evidence" value="ECO:0007669"/>
    <property type="project" value="TreeGrafter"/>
</dbReference>
<evidence type="ECO:0000256" key="5">
    <source>
        <dbReference type="ARBA" id="ARBA00022927"/>
    </source>
</evidence>
<feature type="domain" description="THIF-type NAD/FAD binding fold" evidence="10">
    <location>
        <begin position="354"/>
        <end position="542"/>
    </location>
</feature>
<dbReference type="GO" id="GO:0000422">
    <property type="term" value="P:autophagy of mitochondrion"/>
    <property type="evidence" value="ECO:0007669"/>
    <property type="project" value="TreeGrafter"/>
</dbReference>
<dbReference type="Gene3D" id="3.40.50.720">
    <property type="entry name" value="NAD(P)-binding Rossmann-like Domain"/>
    <property type="match status" value="1"/>
</dbReference>
<name>A0A8H7RX08_9FUNG</name>
<gene>
    <name evidence="12" type="ORF">INT45_005883</name>
</gene>
<dbReference type="InterPro" id="IPR042522">
    <property type="entry name" value="Atg7_N_1"/>
</dbReference>
<dbReference type="OrthoDB" id="338614at2759"/>
<dbReference type="GO" id="GO:0000045">
    <property type="term" value="P:autophagosome assembly"/>
    <property type="evidence" value="ECO:0007669"/>
    <property type="project" value="TreeGrafter"/>
</dbReference>
<sequence length="638" mass="71317">MASILQFTPFASSVDAAFWQDLANKKLNVLKLSEASQPVYAYYATGHPHQQQLQQQQNPPLPESAISMPTRFCVPAQGLNTTDDTRPPFTFRVTGTILNTNTLEDFKKLDKNSLFQQHTTKIWEAIQNGDAFDCPSALLHFFLLTFADLKKYKFYYWFAFPVLMPQEPWLQLQPMNSIGHTFSSIETAALTNAYQAADRPPFFLIRRKPNTVLLGRLRDWDDYFTDEKDEFWVGFADPSNSNTNPGWPLRNLLALLHEKHGIRKLNILCYRELPGKVTSIDASKILVIELPPSSNYAKPPKSVGWERNAQAKLAPRMADLGPLMDPVRLADTAVDLNLKLMRWRVMPDLDLDKGWGVRHITFVDNGRVSFSNPVRQPLYTFNDSLDGGKPKAEAAAQSLLEIQPTVSAAGHNLSIPMPGHVAISSDDALLKDIEQLTELIQSHDVIYLLTDSRESRWFPTLLATQFNKLVINAALGFDTYLVMRHGSRHGSLGCYFCNDIVAPADSLSDRTLDQQCTVTRPGLAAIAGALGVELMVSVLQHAKGIEAGVSDSDCALGCVPHQVRGFLGQFHNMLIVGQSYANCTGCSEKVIEAYQQDPLQFIKKVLDDPEHLEHISGIAQMKAESDALPDQDWEEDDF</sequence>
<dbReference type="Gene3D" id="3.40.140.70">
    <property type="entry name" value="Ubiquitin-like modifier-activating enzyme ATG7 N-terminal domain"/>
    <property type="match status" value="1"/>
</dbReference>
<dbReference type="GO" id="GO:0019779">
    <property type="term" value="F:Atg8 activating enzyme activity"/>
    <property type="evidence" value="ECO:0007669"/>
    <property type="project" value="TreeGrafter"/>
</dbReference>
<dbReference type="EMBL" id="JAEPRB010000301">
    <property type="protein sequence ID" value="KAG2217393.1"/>
    <property type="molecule type" value="Genomic_DNA"/>
</dbReference>
<dbReference type="GO" id="GO:0034727">
    <property type="term" value="P:piecemeal microautophagy of the nucleus"/>
    <property type="evidence" value="ECO:0007669"/>
    <property type="project" value="TreeGrafter"/>
</dbReference>
<dbReference type="GO" id="GO:0015031">
    <property type="term" value="P:protein transport"/>
    <property type="evidence" value="ECO:0007669"/>
    <property type="project" value="UniProtKB-KW"/>
</dbReference>
<dbReference type="Pfam" id="PF16420">
    <property type="entry name" value="ATG7_N"/>
    <property type="match status" value="1"/>
</dbReference>
<dbReference type="GO" id="GO:0019778">
    <property type="term" value="F:Atg12 activating enzyme activity"/>
    <property type="evidence" value="ECO:0007669"/>
    <property type="project" value="TreeGrafter"/>
</dbReference>
<dbReference type="InterPro" id="IPR042523">
    <property type="entry name" value="Atg7_N_2"/>
</dbReference>
<dbReference type="PANTHER" id="PTHR10953:SF3">
    <property type="entry name" value="UBIQUITIN-LIKE MODIFIER-ACTIVATING ENZYME ATG7"/>
    <property type="match status" value="1"/>
</dbReference>
<evidence type="ECO:0000259" key="11">
    <source>
        <dbReference type="Pfam" id="PF16420"/>
    </source>
</evidence>
<protein>
    <recommendedName>
        <fullName evidence="2">Ubiquitin-like modifier-activating enzyme ATG7</fullName>
    </recommendedName>
    <alternativeName>
        <fullName evidence="7 9">ATG12-activating enzyme E1 ATG7</fullName>
    </alternativeName>
    <alternativeName>
        <fullName evidence="8">Autophagy-related protein 7</fullName>
    </alternativeName>
    <alternativeName>
        <fullName evidence="3">Ubiquitin-like modifier-activating enzyme atg7</fullName>
    </alternativeName>
</protein>
<dbReference type="GO" id="GO:0000407">
    <property type="term" value="C:phagophore assembly site"/>
    <property type="evidence" value="ECO:0007669"/>
    <property type="project" value="TreeGrafter"/>
</dbReference>
<evidence type="ECO:0000256" key="8">
    <source>
        <dbReference type="ARBA" id="ARBA00030242"/>
    </source>
</evidence>
<evidence type="ECO:0000256" key="1">
    <source>
        <dbReference type="ARBA" id="ARBA00010931"/>
    </source>
</evidence>